<feature type="compositionally biased region" description="Polar residues" evidence="1">
    <location>
        <begin position="54"/>
        <end position="64"/>
    </location>
</feature>
<dbReference type="AlphaFoldDB" id="A0A348B654"/>
<dbReference type="RefSeq" id="WP_126450945.1">
    <property type="nucleotide sequence ID" value="NZ_AP018553.1"/>
</dbReference>
<dbReference type="EMBL" id="BMQS01000021">
    <property type="protein sequence ID" value="GGU02009.1"/>
    <property type="molecule type" value="Genomic_DNA"/>
</dbReference>
<name>A0A348B654_9CREN</name>
<accession>A0A348B654</accession>
<sequence>MKWTIDVTTNSATGVALKGLLYFTSYSSASTLSTTPKPYAAVIWVGPVKERANLKSSRSSSTGVTKEREESLALQEGE</sequence>
<protein>
    <submittedName>
        <fullName evidence="2">Uncharacterized protein</fullName>
    </submittedName>
</protein>
<reference evidence="2" key="3">
    <citation type="journal article" date="2019" name="BMC Res. Notes">
        <title>Complete genome sequence of the Sulfodiicoccus acidiphilus strain HS-1T, the first crenarchaeon that lacks polB3, isolated from an acidic hot spring in Ohwaku-dani, Hakone, Japan.</title>
        <authorList>
            <person name="Sakai H.D."/>
            <person name="Kurosawa N."/>
        </authorList>
    </citation>
    <scope>NUCLEOTIDE SEQUENCE</scope>
    <source>
        <strain evidence="2">HS-1</strain>
    </source>
</reference>
<dbReference type="GeneID" id="38667509"/>
<evidence type="ECO:0000313" key="4">
    <source>
        <dbReference type="Proteomes" id="UP000276741"/>
    </source>
</evidence>
<reference evidence="3" key="1">
    <citation type="journal article" date="2014" name="Int. J. Syst. Evol. Microbiol.">
        <title>Complete genome sequence of Corynebacterium casei LMG S-19264T (=DSM 44701T), isolated from a smear-ripened cheese.</title>
        <authorList>
            <consortium name="US DOE Joint Genome Institute (JGI-PGF)"/>
            <person name="Walter F."/>
            <person name="Albersmeier A."/>
            <person name="Kalinowski J."/>
            <person name="Ruckert C."/>
        </authorList>
    </citation>
    <scope>NUCLEOTIDE SEQUENCE</scope>
    <source>
        <strain evidence="3">JCM 31740</strain>
    </source>
</reference>
<dbReference type="EMBL" id="AP018553">
    <property type="protein sequence ID" value="BBD73656.1"/>
    <property type="molecule type" value="Genomic_DNA"/>
</dbReference>
<evidence type="ECO:0000313" key="3">
    <source>
        <dbReference type="EMBL" id="GGU02009.1"/>
    </source>
</evidence>
<reference evidence="3" key="4">
    <citation type="submission" date="2020-09" db="EMBL/GenBank/DDBJ databases">
        <authorList>
            <person name="Sun Q."/>
            <person name="Ohkuma M."/>
        </authorList>
    </citation>
    <scope>NUCLEOTIDE SEQUENCE</scope>
    <source>
        <strain evidence="3">JCM 31740</strain>
    </source>
</reference>
<evidence type="ECO:0000256" key="1">
    <source>
        <dbReference type="SAM" id="MobiDB-lite"/>
    </source>
</evidence>
<proteinExistence type="predicted"/>
<gene>
    <name evidence="3" type="ORF">GCM10007116_18900</name>
    <name evidence="2" type="ORF">HS1genome_2045</name>
</gene>
<evidence type="ECO:0000313" key="2">
    <source>
        <dbReference type="EMBL" id="BBD73656.1"/>
    </source>
</evidence>
<dbReference type="Proteomes" id="UP000616143">
    <property type="component" value="Unassembled WGS sequence"/>
</dbReference>
<feature type="region of interest" description="Disordered" evidence="1">
    <location>
        <begin position="53"/>
        <end position="78"/>
    </location>
</feature>
<organism evidence="2 4">
    <name type="scientific">Sulfodiicoccus acidiphilus</name>
    <dbReference type="NCBI Taxonomy" id="1670455"/>
    <lineage>
        <taxon>Archaea</taxon>
        <taxon>Thermoproteota</taxon>
        <taxon>Thermoprotei</taxon>
        <taxon>Sulfolobales</taxon>
        <taxon>Sulfolobaceae</taxon>
        <taxon>Sulfodiicoccus</taxon>
    </lineage>
</organism>
<dbReference type="KEGG" id="sacd:HS1genome_2045"/>
<reference evidence="4" key="2">
    <citation type="submission" date="2018-04" db="EMBL/GenBank/DDBJ databases">
        <title>Complete genome sequence of Sulfodiicoccus acidiphilus strain HS-1.</title>
        <authorList>
            <person name="Sakai H.D."/>
            <person name="Kurosawa N."/>
        </authorList>
    </citation>
    <scope>NUCLEOTIDE SEQUENCE [LARGE SCALE GENOMIC DNA]</scope>
    <source>
        <strain evidence="4">HS-1</strain>
    </source>
</reference>
<dbReference type="Proteomes" id="UP000276741">
    <property type="component" value="Chromosome"/>
</dbReference>
<keyword evidence="4" id="KW-1185">Reference proteome</keyword>